<reference evidence="1 2" key="1">
    <citation type="submission" date="2016-10" db="EMBL/GenBank/DDBJ databases">
        <authorList>
            <person name="de Groot N.N."/>
        </authorList>
    </citation>
    <scope>NUCLEOTIDE SEQUENCE [LARGE SCALE GENOMIC DNA]</scope>
    <source>
        <strain evidence="1 2">CPCC 202699</strain>
    </source>
</reference>
<dbReference type="AlphaFoldDB" id="A0A1H3REF3"/>
<sequence>MNGHVADPASRGEALGRVVRDLLVAKYGRRGVPGVRRISADIALANDGETISHGHVHNILNGTADNLTDRTTRLLARFFGKPVSFFQPSDETGEHQDSVQALAARFATFDPAQMDAIRAAIQIVTEREERRAR</sequence>
<dbReference type="STRING" id="589385.SAMN05421504_11121"/>
<gene>
    <name evidence="1" type="ORF">SAMN05421504_11121</name>
</gene>
<protein>
    <recommendedName>
        <fullName evidence="3">XRE family transcriptional regulator</fullName>
    </recommendedName>
</protein>
<dbReference type="Gene3D" id="1.10.260.40">
    <property type="entry name" value="lambda repressor-like DNA-binding domains"/>
    <property type="match status" value="1"/>
</dbReference>
<accession>A0A1H3REF3</accession>
<name>A0A1H3REF3_9PSEU</name>
<dbReference type="GO" id="GO:0003677">
    <property type="term" value="F:DNA binding"/>
    <property type="evidence" value="ECO:0007669"/>
    <property type="project" value="InterPro"/>
</dbReference>
<proteinExistence type="predicted"/>
<keyword evidence="2" id="KW-1185">Reference proteome</keyword>
<evidence type="ECO:0000313" key="2">
    <source>
        <dbReference type="Proteomes" id="UP000199515"/>
    </source>
</evidence>
<dbReference type="Proteomes" id="UP000199515">
    <property type="component" value="Unassembled WGS sequence"/>
</dbReference>
<dbReference type="RefSeq" id="WP_176968972.1">
    <property type="nucleotide sequence ID" value="NZ_FNON01000011.1"/>
</dbReference>
<dbReference type="InterPro" id="IPR010982">
    <property type="entry name" value="Lambda_DNA-bd_dom_sf"/>
</dbReference>
<evidence type="ECO:0000313" key="1">
    <source>
        <dbReference type="EMBL" id="SDZ23651.1"/>
    </source>
</evidence>
<evidence type="ECO:0008006" key="3">
    <source>
        <dbReference type="Google" id="ProtNLM"/>
    </source>
</evidence>
<organism evidence="1 2">
    <name type="scientific">Amycolatopsis xylanica</name>
    <dbReference type="NCBI Taxonomy" id="589385"/>
    <lineage>
        <taxon>Bacteria</taxon>
        <taxon>Bacillati</taxon>
        <taxon>Actinomycetota</taxon>
        <taxon>Actinomycetes</taxon>
        <taxon>Pseudonocardiales</taxon>
        <taxon>Pseudonocardiaceae</taxon>
        <taxon>Amycolatopsis</taxon>
    </lineage>
</organism>
<dbReference type="EMBL" id="FNON01000011">
    <property type="protein sequence ID" value="SDZ23651.1"/>
    <property type="molecule type" value="Genomic_DNA"/>
</dbReference>